<accession>A0A7R9AMR8</accession>
<evidence type="ECO:0000313" key="1">
    <source>
        <dbReference type="EMBL" id="CAD7256663.1"/>
    </source>
</evidence>
<organism evidence="1">
    <name type="scientific">Timema shepardi</name>
    <name type="common">Walking stick</name>
    <dbReference type="NCBI Taxonomy" id="629360"/>
    <lineage>
        <taxon>Eukaryota</taxon>
        <taxon>Metazoa</taxon>
        <taxon>Ecdysozoa</taxon>
        <taxon>Arthropoda</taxon>
        <taxon>Hexapoda</taxon>
        <taxon>Insecta</taxon>
        <taxon>Pterygota</taxon>
        <taxon>Neoptera</taxon>
        <taxon>Polyneoptera</taxon>
        <taxon>Phasmatodea</taxon>
        <taxon>Timematodea</taxon>
        <taxon>Timematoidea</taxon>
        <taxon>Timematidae</taxon>
        <taxon>Timema</taxon>
    </lineage>
</organism>
<protein>
    <submittedName>
        <fullName evidence="1">Uncharacterized protein</fullName>
    </submittedName>
</protein>
<dbReference type="EMBL" id="OC000254">
    <property type="protein sequence ID" value="CAD7256663.1"/>
    <property type="molecule type" value="Genomic_DNA"/>
</dbReference>
<sequence>MSLSPMDLITSIVGVRLVLAVARSYGIPNYSRFAKGVVVIARCPGAAVGAASGGQTLCERARNGPTTMASTTRTTFTIRRRGSPGSSVELLAGGQGSMLVCCTEADLLEVFGLDSLREGRVVFRDFRSTFLLVQPIF</sequence>
<gene>
    <name evidence="1" type="ORF">TSIB3V08_LOCUS942</name>
</gene>
<reference evidence="1" key="1">
    <citation type="submission" date="2020-11" db="EMBL/GenBank/DDBJ databases">
        <authorList>
            <person name="Tran Van P."/>
        </authorList>
    </citation>
    <scope>NUCLEOTIDE SEQUENCE</scope>
</reference>
<name>A0A7R9AMR8_TIMSH</name>
<dbReference type="AlphaFoldDB" id="A0A7R9AMR8"/>
<proteinExistence type="predicted"/>